<keyword evidence="1" id="KW-0472">Membrane</keyword>
<keyword evidence="1" id="KW-1133">Transmembrane helix</keyword>
<feature type="transmembrane region" description="Helical" evidence="1">
    <location>
        <begin position="12"/>
        <end position="32"/>
    </location>
</feature>
<keyword evidence="3" id="KW-1185">Reference proteome</keyword>
<feature type="transmembrane region" description="Helical" evidence="1">
    <location>
        <begin position="38"/>
        <end position="57"/>
    </location>
</feature>
<dbReference type="EMBL" id="CP029187">
    <property type="protein sequence ID" value="AWI26727.1"/>
    <property type="molecule type" value="Genomic_DNA"/>
</dbReference>
<name>A0A2S1SK77_9FLAO</name>
<feature type="transmembrane region" description="Helical" evidence="1">
    <location>
        <begin position="78"/>
        <end position="96"/>
    </location>
</feature>
<evidence type="ECO:0000256" key="1">
    <source>
        <dbReference type="SAM" id="Phobius"/>
    </source>
</evidence>
<evidence type="ECO:0000313" key="3">
    <source>
        <dbReference type="Proteomes" id="UP000244937"/>
    </source>
</evidence>
<sequence length="161" mass="18894">MKKFAIEIKWAIRYIFIYIAWIFLEKYTGAYDTNIENYIWYSLGFYVLAFLIYLMAVREKKTDYFANSMDWKQGSISGIYMTLFIAILMPFAQIVIQKSIAPEFFPNMIKRAMASKNANPQAIKDYFSFPDYITQTIFLTLSVGMIYATAASRVVRNKHQK</sequence>
<accession>A0A2S1SK77</accession>
<organism evidence="2 3">
    <name type="scientific">Flavobacterium pallidum</name>
    <dbReference type="NCBI Taxonomy" id="2172098"/>
    <lineage>
        <taxon>Bacteria</taxon>
        <taxon>Pseudomonadati</taxon>
        <taxon>Bacteroidota</taxon>
        <taxon>Flavobacteriia</taxon>
        <taxon>Flavobacteriales</taxon>
        <taxon>Flavobacteriaceae</taxon>
        <taxon>Flavobacterium</taxon>
    </lineage>
</organism>
<dbReference type="OrthoDB" id="5766000at2"/>
<dbReference type="KEGG" id="fpal:HYN49_12930"/>
<keyword evidence="1" id="KW-0812">Transmembrane</keyword>
<evidence type="ECO:0008006" key="4">
    <source>
        <dbReference type="Google" id="ProtNLM"/>
    </source>
</evidence>
<dbReference type="InterPro" id="IPR025250">
    <property type="entry name" value="DUF4199"/>
</dbReference>
<gene>
    <name evidence="2" type="ORF">HYN49_12930</name>
</gene>
<dbReference type="AlphaFoldDB" id="A0A2S1SK77"/>
<dbReference type="Pfam" id="PF13858">
    <property type="entry name" value="DUF4199"/>
    <property type="match status" value="1"/>
</dbReference>
<reference evidence="2 3" key="1">
    <citation type="submission" date="2018-05" db="EMBL/GenBank/DDBJ databases">
        <title>Genome sequencing of Flavobacterium sp. HYN0049.</title>
        <authorList>
            <person name="Yi H."/>
            <person name="Baek C."/>
        </authorList>
    </citation>
    <scope>NUCLEOTIDE SEQUENCE [LARGE SCALE GENOMIC DNA]</scope>
    <source>
        <strain evidence="2 3">HYN0049</strain>
    </source>
</reference>
<protein>
    <recommendedName>
        <fullName evidence="4">DUF4199 domain-containing protein</fullName>
    </recommendedName>
</protein>
<feature type="transmembrane region" description="Helical" evidence="1">
    <location>
        <begin position="132"/>
        <end position="155"/>
    </location>
</feature>
<dbReference type="Proteomes" id="UP000244937">
    <property type="component" value="Chromosome"/>
</dbReference>
<dbReference type="RefSeq" id="WP_108904504.1">
    <property type="nucleotide sequence ID" value="NZ_CP029187.1"/>
</dbReference>
<proteinExistence type="predicted"/>
<evidence type="ECO:0000313" key="2">
    <source>
        <dbReference type="EMBL" id="AWI26727.1"/>
    </source>
</evidence>